<dbReference type="AlphaFoldDB" id="A0A915L9X4"/>
<proteinExistence type="predicted"/>
<protein>
    <submittedName>
        <fullName evidence="2">Uncharacterized protein</fullName>
    </submittedName>
</protein>
<keyword evidence="1" id="KW-1185">Reference proteome</keyword>
<evidence type="ECO:0000313" key="1">
    <source>
        <dbReference type="Proteomes" id="UP000887565"/>
    </source>
</evidence>
<organism evidence="1 2">
    <name type="scientific">Romanomermis culicivorax</name>
    <name type="common">Nematode worm</name>
    <dbReference type="NCBI Taxonomy" id="13658"/>
    <lineage>
        <taxon>Eukaryota</taxon>
        <taxon>Metazoa</taxon>
        <taxon>Ecdysozoa</taxon>
        <taxon>Nematoda</taxon>
        <taxon>Enoplea</taxon>
        <taxon>Dorylaimia</taxon>
        <taxon>Mermithida</taxon>
        <taxon>Mermithoidea</taxon>
        <taxon>Mermithidae</taxon>
        <taxon>Romanomermis</taxon>
    </lineage>
</organism>
<name>A0A915L9X4_ROMCU</name>
<evidence type="ECO:0000313" key="2">
    <source>
        <dbReference type="WBParaSite" id="nRc.2.0.1.t47925-RA"/>
    </source>
</evidence>
<dbReference type="WBParaSite" id="nRc.2.0.1.t47925-RA">
    <property type="protein sequence ID" value="nRc.2.0.1.t47925-RA"/>
    <property type="gene ID" value="nRc.2.0.1.g47925"/>
</dbReference>
<accession>A0A915L9X4</accession>
<sequence length="86" mass="9802">MSGQTPLANQVKGQKYAQFIKCNKMDGHSKVKEHVKRLQQRQQVASFWSWEASSHHEDQGTYYDSAETDSLCEEDEVVAMNNPGNI</sequence>
<reference evidence="2" key="1">
    <citation type="submission" date="2022-11" db="UniProtKB">
        <authorList>
            <consortium name="WormBaseParasite"/>
        </authorList>
    </citation>
    <scope>IDENTIFICATION</scope>
</reference>
<dbReference type="Proteomes" id="UP000887565">
    <property type="component" value="Unplaced"/>
</dbReference>